<evidence type="ECO:0000313" key="3">
    <source>
        <dbReference type="Proteomes" id="UP001437256"/>
    </source>
</evidence>
<accession>A0ABR2ZAZ4</accession>
<name>A0ABR2ZAZ4_9AGAR</name>
<feature type="region of interest" description="Disordered" evidence="1">
    <location>
        <begin position="336"/>
        <end position="395"/>
    </location>
</feature>
<feature type="compositionally biased region" description="Basic residues" evidence="1">
    <location>
        <begin position="374"/>
        <end position="386"/>
    </location>
</feature>
<gene>
    <name evidence="2" type="ORF">AAF712_014828</name>
</gene>
<reference evidence="2 3" key="1">
    <citation type="submission" date="2024-05" db="EMBL/GenBank/DDBJ databases">
        <title>A draft genome resource for the thread blight pathogen Marasmius tenuissimus strain MS-2.</title>
        <authorList>
            <person name="Yulfo-Soto G.E."/>
            <person name="Baruah I.K."/>
            <person name="Amoako-Attah I."/>
            <person name="Bukari Y."/>
            <person name="Meinhardt L.W."/>
            <person name="Bailey B.A."/>
            <person name="Cohen S.P."/>
        </authorList>
    </citation>
    <scope>NUCLEOTIDE SEQUENCE [LARGE SCALE GENOMIC DNA]</scope>
    <source>
        <strain evidence="2 3">MS-2</strain>
    </source>
</reference>
<proteinExistence type="predicted"/>
<sequence length="601" mass="67127">MADMLYIPEWPPTCTVRGKCVAQSIQIHRLPYKSNPAEAGSPAFPKSKLKTTHAIEAHQERPVLHDKSFKPAQSAQVHRGTVVPQDSKFSQSTKVTFGNVVFQGIMTDTLDQILLAESSFEQDRHQFVEQANSPLHGSDAQDDPHGLIAYYKNKPYPLPQHSYDTWEMLSLPPDVEALRLTNNAGSGQDTDSDCPILVDPLDLEDEDIKEVDASGSCVAEAEESESLDSGSKALPSSGVTRIYMQPVDVAQGGTRRTTWTPSPAKSRYPQTIMGIDAPSRKAKGPAAAGKTKPTMYRPHVTFLTPKPTRVHPSVVEDNNALEDFSPQVREVLEDKSFVTPKPPGIAHQPRYLPPSRPSTEPEFSGGEESPTRAPSKKKHKKLKKPAAKTVQTLARRPPSEATIDILPNTNNTVGSRLRGGSKIRSHDVHTFVELNCQIGRRICLFCINGAPGAINLPVSFAIRTSTTSIRKHFFGDHPDTWIPTCDWEEITITSDEYSLKADEWRAKNNMPLTKEPCKMFTTQLFHQFLVNLVVREDLPLRIIDSEAFRRLILLLYDAMEEKNIPHRTSLQKMVFQEWVGLMHWLKAHLQTRVHLGGPQRS</sequence>
<evidence type="ECO:0000256" key="1">
    <source>
        <dbReference type="SAM" id="MobiDB-lite"/>
    </source>
</evidence>
<evidence type="ECO:0000313" key="2">
    <source>
        <dbReference type="EMBL" id="KAL0058478.1"/>
    </source>
</evidence>
<dbReference type="Proteomes" id="UP001437256">
    <property type="component" value="Unassembled WGS sequence"/>
</dbReference>
<protein>
    <submittedName>
        <fullName evidence="2">Uncharacterized protein</fullName>
    </submittedName>
</protein>
<organism evidence="2 3">
    <name type="scientific">Marasmius tenuissimus</name>
    <dbReference type="NCBI Taxonomy" id="585030"/>
    <lineage>
        <taxon>Eukaryota</taxon>
        <taxon>Fungi</taxon>
        <taxon>Dikarya</taxon>
        <taxon>Basidiomycota</taxon>
        <taxon>Agaricomycotina</taxon>
        <taxon>Agaricomycetes</taxon>
        <taxon>Agaricomycetidae</taxon>
        <taxon>Agaricales</taxon>
        <taxon>Marasmiineae</taxon>
        <taxon>Marasmiaceae</taxon>
        <taxon>Marasmius</taxon>
    </lineage>
</organism>
<dbReference type="EMBL" id="JBBXMP010000308">
    <property type="protein sequence ID" value="KAL0058478.1"/>
    <property type="molecule type" value="Genomic_DNA"/>
</dbReference>
<comment type="caution">
    <text evidence="2">The sequence shown here is derived from an EMBL/GenBank/DDBJ whole genome shotgun (WGS) entry which is preliminary data.</text>
</comment>
<keyword evidence="3" id="KW-1185">Reference proteome</keyword>